<keyword evidence="1" id="KW-0732">Signal</keyword>
<organism evidence="2 3">
    <name type="scientific">Metschnikowia bicuspidata var. bicuspidata NRRL YB-4993</name>
    <dbReference type="NCBI Taxonomy" id="869754"/>
    <lineage>
        <taxon>Eukaryota</taxon>
        <taxon>Fungi</taxon>
        <taxon>Dikarya</taxon>
        <taxon>Ascomycota</taxon>
        <taxon>Saccharomycotina</taxon>
        <taxon>Pichiomycetes</taxon>
        <taxon>Metschnikowiaceae</taxon>
        <taxon>Metschnikowia</taxon>
    </lineage>
</organism>
<evidence type="ECO:0000313" key="3">
    <source>
        <dbReference type="Proteomes" id="UP000092555"/>
    </source>
</evidence>
<accession>A0A1A0HBE0</accession>
<comment type="caution">
    <text evidence="2">The sequence shown here is derived from an EMBL/GenBank/DDBJ whole genome shotgun (WGS) entry which is preliminary data.</text>
</comment>
<proteinExistence type="predicted"/>
<dbReference type="AlphaFoldDB" id="A0A1A0HBE0"/>
<evidence type="ECO:0000256" key="1">
    <source>
        <dbReference type="SAM" id="SignalP"/>
    </source>
</evidence>
<sequence>MLLFLLFSLASLVALQEFSIYTLNTVTSQESELGLLSYDPGQNSALFRPHLDLPSAKGSYSVCARDLACSAPCFAYQEIGENTPQGLGGKFKVAVGDDGSVTYISFERGEDPAHFACLVARVETAPTPNLNPFHRQAAQQNRKVQTQKVVRKKVVENDNGEKVEVDEETDEVVDVDSRSWVQKNWMYIVPPLVLFLIFSPAENKDGGA</sequence>
<dbReference type="RefSeq" id="XP_018711815.1">
    <property type="nucleotide sequence ID" value="XM_018854110.1"/>
</dbReference>
<feature type="chain" id="PRO_5012949645" description="ER membrane protein complex subunit 10" evidence="1">
    <location>
        <begin position="16"/>
        <end position="208"/>
    </location>
</feature>
<protein>
    <recommendedName>
        <fullName evidence="4">ER membrane protein complex subunit 10</fullName>
    </recommendedName>
</protein>
<gene>
    <name evidence="2" type="ORF">METBIDRAFT_11843</name>
</gene>
<feature type="signal peptide" evidence="1">
    <location>
        <begin position="1"/>
        <end position="15"/>
    </location>
</feature>
<dbReference type="Proteomes" id="UP000092555">
    <property type="component" value="Unassembled WGS sequence"/>
</dbReference>
<keyword evidence="3" id="KW-1185">Reference proteome</keyword>
<reference evidence="2 3" key="1">
    <citation type="submission" date="2016-05" db="EMBL/GenBank/DDBJ databases">
        <title>Comparative genomics of biotechnologically important yeasts.</title>
        <authorList>
            <consortium name="DOE Joint Genome Institute"/>
            <person name="Riley R."/>
            <person name="Haridas S."/>
            <person name="Wolfe K.H."/>
            <person name="Lopes M.R."/>
            <person name="Hittinger C.T."/>
            <person name="Goker M."/>
            <person name="Salamov A."/>
            <person name="Wisecaver J."/>
            <person name="Long T.M."/>
            <person name="Aerts A.L."/>
            <person name="Barry K."/>
            <person name="Choi C."/>
            <person name="Clum A."/>
            <person name="Coughlan A.Y."/>
            <person name="Deshpande S."/>
            <person name="Douglass A.P."/>
            <person name="Hanson S.J."/>
            <person name="Klenk H.-P."/>
            <person name="LaButti K."/>
            <person name="Lapidus A."/>
            <person name="Lindquist E."/>
            <person name="Lipzen A."/>
            <person name="Meier-kolthoff J.P."/>
            <person name="Ohm R.A."/>
            <person name="Otillar R.P."/>
            <person name="Pangilinan J."/>
            <person name="Peng Y."/>
            <person name="Rokas A."/>
            <person name="Rosa C.A."/>
            <person name="Scheuner C."/>
            <person name="Sibirny A.A."/>
            <person name="Slot J.C."/>
            <person name="Stielow J.B."/>
            <person name="Sun H."/>
            <person name="Kurtzman C.P."/>
            <person name="Blackwell M."/>
            <person name="Grigoriev I.V."/>
            <person name="Jeffries T.W."/>
        </authorList>
    </citation>
    <scope>NUCLEOTIDE SEQUENCE [LARGE SCALE GENOMIC DNA]</scope>
    <source>
        <strain evidence="2 3">NRRL YB-4993</strain>
    </source>
</reference>
<dbReference type="Pfam" id="PF21203">
    <property type="entry name" value="ECM10"/>
    <property type="match status" value="1"/>
</dbReference>
<evidence type="ECO:0008006" key="4">
    <source>
        <dbReference type="Google" id="ProtNLM"/>
    </source>
</evidence>
<name>A0A1A0HBE0_9ASCO</name>
<dbReference type="OrthoDB" id="1894652at2759"/>
<dbReference type="GeneID" id="30027086"/>
<dbReference type="EMBL" id="LXTC01000003">
    <property type="protein sequence ID" value="OBA21305.1"/>
    <property type="molecule type" value="Genomic_DNA"/>
</dbReference>
<evidence type="ECO:0000313" key="2">
    <source>
        <dbReference type="EMBL" id="OBA21305.1"/>
    </source>
</evidence>